<reference evidence="2 3" key="1">
    <citation type="submission" date="2019-03" db="EMBL/GenBank/DDBJ databases">
        <title>Genomic Encyclopedia of Archaeal and Bacterial Type Strains, Phase II (KMG-II): from individual species to whole genera.</title>
        <authorList>
            <person name="Goeker M."/>
        </authorList>
    </citation>
    <scope>NUCLEOTIDE SEQUENCE [LARGE SCALE GENOMIC DNA]</scope>
    <source>
        <strain evidence="2 3">DSM 19035</strain>
    </source>
</reference>
<gene>
    <name evidence="2" type="ORF">ATK78_4599</name>
</gene>
<keyword evidence="3" id="KW-1185">Reference proteome</keyword>
<comment type="caution">
    <text evidence="2">The sequence shown here is derived from an EMBL/GenBank/DDBJ whole genome shotgun (WGS) entry which is preliminary data.</text>
</comment>
<dbReference type="OrthoDB" id="1164858at2"/>
<evidence type="ECO:0000256" key="1">
    <source>
        <dbReference type="SAM" id="SignalP"/>
    </source>
</evidence>
<name>A0A4R6SP28_9SPHI</name>
<keyword evidence="1" id="KW-0732">Signal</keyword>
<feature type="signal peptide" evidence="1">
    <location>
        <begin position="1"/>
        <end position="19"/>
    </location>
</feature>
<accession>A0A4R6SP28</accession>
<sequence>MKPFAILVAILFSSLLSLGQVTSFSIDPAKLDKQLADRLDSIYNIDQSTRMAYFNAKQRNESAAVIDSLYRHMHNADKDNLLKVNVIIKQYGWLGPQKVGITGSQGLFLVIQHADLKTQEYYLPMIRAAEKNGEILSSNLAILEDRICMRNGKKQVYGSQGFTDKETGKKYIYPIIDIDNLDERRKAMGMPPMHEYVAGWNAEDYKKDLSKIEGIVKQQKIE</sequence>
<evidence type="ECO:0000313" key="3">
    <source>
        <dbReference type="Proteomes" id="UP000295620"/>
    </source>
</evidence>
<dbReference type="Proteomes" id="UP000295620">
    <property type="component" value="Unassembled WGS sequence"/>
</dbReference>
<dbReference type="Pfam" id="PF20329">
    <property type="entry name" value="DUF6624"/>
    <property type="match status" value="1"/>
</dbReference>
<organism evidence="2 3">
    <name type="scientific">Pedobacter metabolipauper</name>
    <dbReference type="NCBI Taxonomy" id="425513"/>
    <lineage>
        <taxon>Bacteria</taxon>
        <taxon>Pseudomonadati</taxon>
        <taxon>Bacteroidota</taxon>
        <taxon>Sphingobacteriia</taxon>
        <taxon>Sphingobacteriales</taxon>
        <taxon>Sphingobacteriaceae</taxon>
        <taxon>Pedobacter</taxon>
    </lineage>
</organism>
<proteinExistence type="predicted"/>
<dbReference type="EMBL" id="SNYC01000010">
    <property type="protein sequence ID" value="TDQ06218.1"/>
    <property type="molecule type" value="Genomic_DNA"/>
</dbReference>
<dbReference type="InterPro" id="IPR046732">
    <property type="entry name" value="DUF6624"/>
</dbReference>
<evidence type="ECO:0000313" key="2">
    <source>
        <dbReference type="EMBL" id="TDQ06218.1"/>
    </source>
</evidence>
<feature type="chain" id="PRO_5020272307" evidence="1">
    <location>
        <begin position="20"/>
        <end position="222"/>
    </location>
</feature>
<protein>
    <submittedName>
        <fullName evidence="2">Uncharacterized protein</fullName>
    </submittedName>
</protein>
<dbReference type="RefSeq" id="WP_133578385.1">
    <property type="nucleotide sequence ID" value="NZ_SNYC01000010.1"/>
</dbReference>
<dbReference type="AlphaFoldDB" id="A0A4R6SP28"/>